<dbReference type="Gene3D" id="2.60.450.10">
    <property type="entry name" value="Lipopolysaccharide (LPS) transport protein A like domain"/>
    <property type="match status" value="1"/>
</dbReference>
<feature type="signal peptide" evidence="1">
    <location>
        <begin position="1"/>
        <end position="26"/>
    </location>
</feature>
<dbReference type="InterPro" id="IPR026265">
    <property type="entry name" value="LptC"/>
</dbReference>
<dbReference type="Proteomes" id="UP000252172">
    <property type="component" value="Unassembled WGS sequence"/>
</dbReference>
<gene>
    <name evidence="2" type="primary">lptC</name>
    <name evidence="2" type="ORF">DQ356_00905</name>
</gene>
<protein>
    <submittedName>
        <fullName evidence="2">LPS export ABC transporter periplasmic protein LptC</fullName>
    </submittedName>
</protein>
<dbReference type="OrthoDB" id="9812080at2"/>
<feature type="chain" id="PRO_5016703598" evidence="1">
    <location>
        <begin position="27"/>
        <end position="195"/>
    </location>
</feature>
<accession>A0A368N2M4</accession>
<name>A0A368N2M4_9FLAO</name>
<dbReference type="RefSeq" id="WP_114302582.1">
    <property type="nucleotide sequence ID" value="NZ_QPIE01000001.1"/>
</dbReference>
<dbReference type="GO" id="GO:0005886">
    <property type="term" value="C:plasma membrane"/>
    <property type="evidence" value="ECO:0007669"/>
    <property type="project" value="InterPro"/>
</dbReference>
<evidence type="ECO:0000313" key="3">
    <source>
        <dbReference type="Proteomes" id="UP000252172"/>
    </source>
</evidence>
<organism evidence="2 3">
    <name type="scientific">Chryseobacterium lacus</name>
    <dbReference type="NCBI Taxonomy" id="2058346"/>
    <lineage>
        <taxon>Bacteria</taxon>
        <taxon>Pseudomonadati</taxon>
        <taxon>Bacteroidota</taxon>
        <taxon>Flavobacteriia</taxon>
        <taxon>Flavobacteriales</taxon>
        <taxon>Weeksellaceae</taxon>
        <taxon>Chryseobacterium group</taxon>
        <taxon>Chryseobacterium</taxon>
    </lineage>
</organism>
<comment type="caution">
    <text evidence="2">The sequence shown here is derived from an EMBL/GenBank/DDBJ whole genome shotgun (WGS) entry which is preliminary data.</text>
</comment>
<keyword evidence="3" id="KW-1185">Reference proteome</keyword>
<proteinExistence type="predicted"/>
<dbReference type="PROSITE" id="PS51257">
    <property type="entry name" value="PROKAR_LIPOPROTEIN"/>
    <property type="match status" value="1"/>
</dbReference>
<dbReference type="Pfam" id="PF06835">
    <property type="entry name" value="LptC"/>
    <property type="match status" value="1"/>
</dbReference>
<dbReference type="AlphaFoldDB" id="A0A368N2M4"/>
<evidence type="ECO:0000313" key="2">
    <source>
        <dbReference type="EMBL" id="RCU44807.1"/>
    </source>
</evidence>
<dbReference type="InterPro" id="IPR010664">
    <property type="entry name" value="LipoPS_assembly_LptC-rel"/>
</dbReference>
<reference evidence="2 3" key="1">
    <citation type="submission" date="2018-07" db="EMBL/GenBank/DDBJ databases">
        <title>Chryseobacterium lacus sp. nov., isolated from lake water.</title>
        <authorList>
            <person name="Li C.-M."/>
        </authorList>
    </citation>
    <scope>NUCLEOTIDE SEQUENCE [LARGE SCALE GENOMIC DNA]</scope>
    <source>
        <strain evidence="2 3">YLOS41</strain>
    </source>
</reference>
<keyword evidence="1" id="KW-0732">Signal</keyword>
<evidence type="ECO:0000256" key="1">
    <source>
        <dbReference type="SAM" id="SignalP"/>
    </source>
</evidence>
<dbReference type="NCBIfam" id="TIGR04409">
    <property type="entry name" value="LptC_YrbK"/>
    <property type="match status" value="1"/>
</dbReference>
<dbReference type="GO" id="GO:0015221">
    <property type="term" value="F:lipopolysaccharide transmembrane transporter activity"/>
    <property type="evidence" value="ECO:0007669"/>
    <property type="project" value="InterPro"/>
</dbReference>
<dbReference type="EMBL" id="QPIE01000001">
    <property type="protein sequence ID" value="RCU44807.1"/>
    <property type="molecule type" value="Genomic_DNA"/>
</dbReference>
<sequence>MNKTSQIPSKIIALLLSCAIFFISCDDDLTAMNAADKKLNFPSQIIYDANIIQRDSGLIKMRATAPLIEKFELIDTPYVVARKGINIQYFDKKNPKQPGTITAKYAKMTELKNFYEAKGNVKVVTSEGQTFLMETIFWDRKKKEIYTSDTVYVTDKDGSTLVATQGMRAKDDFSEYTFYNNSGDISTKKIPESEK</sequence>